<sequence length="92" mass="10416">MSCGCCEIFVGKSGAIRMVRKSFQMRAPRNRTFSIHGAMLDVDVTHDEFLKELVNWIGSKGWSFIGMTDEVAEEEASNQLIDLLCDKKDQNE</sequence>
<proteinExistence type="predicted"/>
<accession>A0AAX2CE83</accession>
<protein>
    <recommendedName>
        <fullName evidence="3">DUF3986 domain-containing protein</fullName>
    </recommendedName>
</protein>
<comment type="caution">
    <text evidence="1">The sequence shown here is derived from an EMBL/GenBank/DDBJ whole genome shotgun (WGS) entry which is preliminary data.</text>
</comment>
<reference evidence="1 2" key="1">
    <citation type="submission" date="2016-08" db="EMBL/GenBank/DDBJ databases">
        <authorList>
            <person name="Loux V."/>
            <person name="Rue O."/>
        </authorList>
    </citation>
    <scope>NUCLEOTIDE SEQUENCE [LARGE SCALE GENOMIC DNA]</scope>
    <source>
        <strain evidence="1 2">AFSSA_08CEB44bac</strain>
    </source>
</reference>
<name>A0AAX2CE83_9BACI</name>
<gene>
    <name evidence="1" type="ORF">BCB44BAC_01125</name>
</gene>
<dbReference type="Proteomes" id="UP000242164">
    <property type="component" value="Unassembled WGS sequence"/>
</dbReference>
<evidence type="ECO:0008006" key="3">
    <source>
        <dbReference type="Google" id="ProtNLM"/>
    </source>
</evidence>
<evidence type="ECO:0000313" key="1">
    <source>
        <dbReference type="EMBL" id="SCL87417.1"/>
    </source>
</evidence>
<dbReference type="EMBL" id="FMIK01000019">
    <property type="protein sequence ID" value="SCL87417.1"/>
    <property type="molecule type" value="Genomic_DNA"/>
</dbReference>
<dbReference type="AlphaFoldDB" id="A0AAX2CE83"/>
<organism evidence="1 2">
    <name type="scientific">Bacillus cytotoxicus</name>
    <dbReference type="NCBI Taxonomy" id="580165"/>
    <lineage>
        <taxon>Bacteria</taxon>
        <taxon>Bacillati</taxon>
        <taxon>Bacillota</taxon>
        <taxon>Bacilli</taxon>
        <taxon>Bacillales</taxon>
        <taxon>Bacillaceae</taxon>
        <taxon>Bacillus</taxon>
        <taxon>Bacillus cereus group</taxon>
    </lineage>
</organism>
<evidence type="ECO:0000313" key="2">
    <source>
        <dbReference type="Proteomes" id="UP000242164"/>
    </source>
</evidence>